<dbReference type="SUPFAM" id="SSF103032">
    <property type="entry name" value="Hypothetical protein YwqG"/>
    <property type="match status" value="1"/>
</dbReference>
<name>A0A091BBZ8_9GAMM</name>
<protein>
    <recommendedName>
        <fullName evidence="4">DUF1963 domain-containing protein</fullName>
    </recommendedName>
</protein>
<evidence type="ECO:0000313" key="2">
    <source>
        <dbReference type="EMBL" id="KFN50193.1"/>
    </source>
</evidence>
<comment type="caution">
    <text evidence="2">The sequence shown here is derived from an EMBL/GenBank/DDBJ whole genome shotgun (WGS) entry which is preliminary data.</text>
</comment>
<dbReference type="EMBL" id="AWXU01000021">
    <property type="protein sequence ID" value="KFN50193.1"/>
    <property type="molecule type" value="Genomic_DNA"/>
</dbReference>
<keyword evidence="1" id="KW-0812">Transmembrane</keyword>
<proteinExistence type="predicted"/>
<sequence length="309" mass="34093">MPIDPLAAVITVVVVVVIVFAIPSRRPLAGAPEPEVPRSRRKPGAALAADEIAELETFRLANALPAVPLRPAPERPVSTDGCRLGGPAWLPDGENWPRDDEGWPLEFLGQLDFAGLPELADFPRQGLLQFFIGGDDLYGADFAAPGLGRARLFWRDRIDGGRLVEPPPLVEEAGNADTGVEYSPFIDHALRRRGVALVPGELELDPLPDSDWRMQQRLQGKLHRAGIDRMLEAWRDGQVRGHKTGGHPAYTQADFRRKAEGDGLDVVLFGLSSDDVLMWGNCGKANFLIPRGALRRRDFSRVVFWWDCC</sequence>
<dbReference type="Gene3D" id="2.30.320.10">
    <property type="entry name" value="YwqG-like"/>
    <property type="match status" value="1"/>
</dbReference>
<feature type="transmembrane region" description="Helical" evidence="1">
    <location>
        <begin position="6"/>
        <end position="23"/>
    </location>
</feature>
<dbReference type="AlphaFoldDB" id="A0A091BBZ8"/>
<gene>
    <name evidence="2" type="ORF">P873_07500</name>
</gene>
<dbReference type="InterPro" id="IPR015315">
    <property type="entry name" value="DUF1963"/>
</dbReference>
<dbReference type="Pfam" id="PF09234">
    <property type="entry name" value="DUF1963"/>
    <property type="match status" value="1"/>
</dbReference>
<dbReference type="OrthoDB" id="4929513at2"/>
<evidence type="ECO:0000256" key="1">
    <source>
        <dbReference type="SAM" id="Phobius"/>
    </source>
</evidence>
<keyword evidence="1" id="KW-0472">Membrane</keyword>
<evidence type="ECO:0008006" key="4">
    <source>
        <dbReference type="Google" id="ProtNLM"/>
    </source>
</evidence>
<dbReference type="eggNOG" id="COG3878">
    <property type="taxonomic scope" value="Bacteria"/>
</dbReference>
<organism evidence="2 3">
    <name type="scientific">Arenimonas composti TR7-09 = DSM 18010</name>
    <dbReference type="NCBI Taxonomy" id="1121013"/>
    <lineage>
        <taxon>Bacteria</taxon>
        <taxon>Pseudomonadati</taxon>
        <taxon>Pseudomonadota</taxon>
        <taxon>Gammaproteobacteria</taxon>
        <taxon>Lysobacterales</taxon>
        <taxon>Lysobacteraceae</taxon>
        <taxon>Arenimonas</taxon>
    </lineage>
</organism>
<dbReference type="RefSeq" id="WP_043797422.1">
    <property type="nucleotide sequence ID" value="NZ_AUFF01000003.1"/>
</dbReference>
<keyword evidence="3" id="KW-1185">Reference proteome</keyword>
<accession>A0A091BBZ8</accession>
<dbReference type="PANTHER" id="PTHR36436:SF6">
    <property type="entry name" value="SLL5081 PROTEIN"/>
    <property type="match status" value="1"/>
</dbReference>
<keyword evidence="1" id="KW-1133">Transmembrane helix</keyword>
<reference evidence="2 3" key="1">
    <citation type="submission" date="2013-09" db="EMBL/GenBank/DDBJ databases">
        <title>Genome sequencing of Arenimonas composti.</title>
        <authorList>
            <person name="Chen F."/>
            <person name="Wang G."/>
        </authorList>
    </citation>
    <scope>NUCLEOTIDE SEQUENCE [LARGE SCALE GENOMIC DNA]</scope>
    <source>
        <strain evidence="2 3">TR7-09</strain>
    </source>
</reference>
<dbReference type="Proteomes" id="UP000029391">
    <property type="component" value="Unassembled WGS sequence"/>
</dbReference>
<dbReference type="InterPro" id="IPR035948">
    <property type="entry name" value="YwqG-like_sf"/>
</dbReference>
<evidence type="ECO:0000313" key="3">
    <source>
        <dbReference type="Proteomes" id="UP000029391"/>
    </source>
</evidence>
<dbReference type="PANTHER" id="PTHR36436">
    <property type="entry name" value="SLL5081 PROTEIN"/>
    <property type="match status" value="1"/>
</dbReference>